<accession>A0A3N1P236</accession>
<proteinExistence type="predicted"/>
<evidence type="ECO:0000313" key="2">
    <source>
        <dbReference type="EMBL" id="ROQ21591.1"/>
    </source>
</evidence>
<evidence type="ECO:0000313" key="3">
    <source>
        <dbReference type="Proteomes" id="UP000273643"/>
    </source>
</evidence>
<dbReference type="SUPFAM" id="SSF56925">
    <property type="entry name" value="OMPA-like"/>
    <property type="match status" value="1"/>
</dbReference>
<dbReference type="NCBIfam" id="TIGR04565">
    <property type="entry name" value="OMP_myx_plus"/>
    <property type="match status" value="1"/>
</dbReference>
<dbReference type="InterPro" id="IPR030820">
    <property type="entry name" value="OMP_myx_plus_Proteobacteria"/>
</dbReference>
<dbReference type="Proteomes" id="UP000273643">
    <property type="component" value="Unassembled WGS sequence"/>
</dbReference>
<dbReference type="Gene3D" id="2.40.160.20">
    <property type="match status" value="1"/>
</dbReference>
<dbReference type="InterPro" id="IPR011250">
    <property type="entry name" value="OMP/PagP_B-barrel"/>
</dbReference>
<organism evidence="2 3">
    <name type="scientific">Marinimicrobium koreense</name>
    <dbReference type="NCBI Taxonomy" id="306545"/>
    <lineage>
        <taxon>Bacteria</taxon>
        <taxon>Pseudomonadati</taxon>
        <taxon>Pseudomonadota</taxon>
        <taxon>Gammaproteobacteria</taxon>
        <taxon>Cellvibrionales</taxon>
        <taxon>Cellvibrionaceae</taxon>
        <taxon>Marinimicrobium</taxon>
    </lineage>
</organism>
<gene>
    <name evidence="2" type="ORF">EDC38_2217</name>
</gene>
<keyword evidence="3" id="KW-1185">Reference proteome</keyword>
<dbReference type="OrthoDB" id="9150045at2"/>
<dbReference type="EMBL" id="RJUK01000001">
    <property type="protein sequence ID" value="ROQ21591.1"/>
    <property type="molecule type" value="Genomic_DNA"/>
</dbReference>
<keyword evidence="1" id="KW-0732">Signal</keyword>
<evidence type="ECO:0000256" key="1">
    <source>
        <dbReference type="SAM" id="SignalP"/>
    </source>
</evidence>
<reference evidence="2 3" key="1">
    <citation type="submission" date="2018-11" db="EMBL/GenBank/DDBJ databases">
        <title>Genomic Encyclopedia of Type Strains, Phase IV (KMG-IV): sequencing the most valuable type-strain genomes for metagenomic binning, comparative biology and taxonomic classification.</title>
        <authorList>
            <person name="Goeker M."/>
        </authorList>
    </citation>
    <scope>NUCLEOTIDE SEQUENCE [LARGE SCALE GENOMIC DNA]</scope>
    <source>
        <strain evidence="2 3">DSM 16974</strain>
    </source>
</reference>
<feature type="signal peptide" evidence="1">
    <location>
        <begin position="1"/>
        <end position="23"/>
    </location>
</feature>
<protein>
    <submittedName>
        <fullName evidence="2">Outer membrane beta-barrel protein</fullName>
    </submittedName>
</protein>
<sequence length="212" mass="23525">MATGFQRLLLALALASTAPLALAQDGPLGDIVGPDEERRRISERDLDTENFEFGVFYGLMSVEDFGSNPVAGISLSYHVTEAIFLQANAAQTETRETSYELLSGAVELLTEDQRDYTYYNLSLGYNFLPGQIYLTENWSFNTAAYVIGGAGNTEFAGQDYFTYNLGAGFKLYTTDWLALDLGMRGHVFTHELFGREVEVNNLEARLGVSLFF</sequence>
<feature type="chain" id="PRO_5017960349" evidence="1">
    <location>
        <begin position="24"/>
        <end position="212"/>
    </location>
</feature>
<dbReference type="AlphaFoldDB" id="A0A3N1P236"/>
<name>A0A3N1P236_9GAMM</name>
<comment type="caution">
    <text evidence="2">The sequence shown here is derived from an EMBL/GenBank/DDBJ whole genome shotgun (WGS) entry which is preliminary data.</text>
</comment>
<dbReference type="RefSeq" id="WP_123638559.1">
    <property type="nucleotide sequence ID" value="NZ_JBHYFO010000005.1"/>
</dbReference>